<comment type="subcellular location">
    <subcellularLocation>
        <location evidence="1">Membrane</location>
    </subcellularLocation>
</comment>
<evidence type="ECO:0000259" key="5">
    <source>
        <dbReference type="PROSITE" id="PS50111"/>
    </source>
</evidence>
<dbReference type="Proteomes" id="UP001589813">
    <property type="component" value="Unassembled WGS sequence"/>
</dbReference>
<dbReference type="PANTHER" id="PTHR32089">
    <property type="entry name" value="METHYL-ACCEPTING CHEMOTAXIS PROTEIN MCPB"/>
    <property type="match status" value="1"/>
</dbReference>
<keyword evidence="4" id="KW-0175">Coiled coil</keyword>
<accession>A0ABV6BCC2</accession>
<dbReference type="Gene3D" id="1.10.287.950">
    <property type="entry name" value="Methyl-accepting chemotaxis protein"/>
    <property type="match status" value="1"/>
</dbReference>
<dbReference type="Pfam" id="PF00015">
    <property type="entry name" value="MCPsignal"/>
    <property type="match status" value="1"/>
</dbReference>
<name>A0ABV6BCC2_9GAMM</name>
<proteinExistence type="predicted"/>
<dbReference type="EMBL" id="JBHLXP010000001">
    <property type="protein sequence ID" value="MFC0048524.1"/>
    <property type="molecule type" value="Genomic_DNA"/>
</dbReference>
<dbReference type="InterPro" id="IPR004089">
    <property type="entry name" value="MCPsignal_dom"/>
</dbReference>
<comment type="caution">
    <text evidence="6">The sequence shown here is derived from an EMBL/GenBank/DDBJ whole genome shotgun (WGS) entry which is preliminary data.</text>
</comment>
<evidence type="ECO:0000256" key="2">
    <source>
        <dbReference type="ARBA" id="ARBA00023224"/>
    </source>
</evidence>
<evidence type="ECO:0000313" key="7">
    <source>
        <dbReference type="Proteomes" id="UP001589813"/>
    </source>
</evidence>
<evidence type="ECO:0000313" key="6">
    <source>
        <dbReference type="EMBL" id="MFC0048524.1"/>
    </source>
</evidence>
<dbReference type="PANTHER" id="PTHR32089:SF70">
    <property type="entry name" value="ENERGY TAXIS MODULATING METHYL ACCEPTING SENSORY TRANSDUCER"/>
    <property type="match status" value="1"/>
</dbReference>
<dbReference type="PROSITE" id="PS50111">
    <property type="entry name" value="CHEMOTAXIS_TRANSDUC_2"/>
    <property type="match status" value="1"/>
</dbReference>
<keyword evidence="7" id="KW-1185">Reference proteome</keyword>
<feature type="domain" description="Methyl-accepting transducer" evidence="5">
    <location>
        <begin position="110"/>
        <end position="282"/>
    </location>
</feature>
<sequence length="360" mass="39387">MFFNSALKEENQTLREQLKEAQRQARDSTQQLEQQLAQLEQQVQQYAALQNQSHWQEQQLLGGPVLDAVRGSISRHADDLIAERTALARLEDIFGQTQSAIRTLEDRAVQITEHANQSAATAAVLDGTASSINQLISSIQEISDQTNLLALNAAIEAARAGEAGRGFAVVADEVRTLAGKANEASKQIESLIRKVIEQTTNIKTMVSQSQQSAADVSQSSKQIDSVVNEVINRSEAMKKLIRSTTTQTYLDGLKMDYISWKATVYQAIAQQRDLTASLAEQKYQQWCGAGGYGAKHYGQLSSFRAIEAPHRGLHQAAREAVQAGRNGDTSALARALGQMEDAAQQVVAALERLQQDARAQ</sequence>
<dbReference type="RefSeq" id="WP_377242793.1">
    <property type="nucleotide sequence ID" value="NZ_JBHLXP010000001.1"/>
</dbReference>
<dbReference type="SMART" id="SM00283">
    <property type="entry name" value="MA"/>
    <property type="match status" value="1"/>
</dbReference>
<keyword evidence="2 3" id="KW-0807">Transducer</keyword>
<feature type="coiled-coil region" evidence="4">
    <location>
        <begin position="4"/>
        <end position="52"/>
    </location>
</feature>
<evidence type="ECO:0000256" key="3">
    <source>
        <dbReference type="PROSITE-ProRule" id="PRU00284"/>
    </source>
</evidence>
<organism evidence="6 7">
    <name type="scientific">Rheinheimera tilapiae</name>
    <dbReference type="NCBI Taxonomy" id="875043"/>
    <lineage>
        <taxon>Bacteria</taxon>
        <taxon>Pseudomonadati</taxon>
        <taxon>Pseudomonadota</taxon>
        <taxon>Gammaproteobacteria</taxon>
        <taxon>Chromatiales</taxon>
        <taxon>Chromatiaceae</taxon>
        <taxon>Rheinheimera</taxon>
    </lineage>
</organism>
<dbReference type="SUPFAM" id="SSF58104">
    <property type="entry name" value="Methyl-accepting chemotaxis protein (MCP) signaling domain"/>
    <property type="match status" value="1"/>
</dbReference>
<evidence type="ECO:0000256" key="1">
    <source>
        <dbReference type="ARBA" id="ARBA00004370"/>
    </source>
</evidence>
<evidence type="ECO:0000256" key="4">
    <source>
        <dbReference type="SAM" id="Coils"/>
    </source>
</evidence>
<protein>
    <submittedName>
        <fullName evidence="6">Methyl-accepting chemotaxis protein</fullName>
    </submittedName>
</protein>
<reference evidence="6 7" key="1">
    <citation type="submission" date="2024-09" db="EMBL/GenBank/DDBJ databases">
        <authorList>
            <person name="Sun Q."/>
            <person name="Mori K."/>
        </authorList>
    </citation>
    <scope>NUCLEOTIDE SEQUENCE [LARGE SCALE GENOMIC DNA]</scope>
    <source>
        <strain evidence="6 7">KCTC 23315</strain>
    </source>
</reference>
<gene>
    <name evidence="6" type="ORF">ACFFJP_09495</name>
</gene>